<evidence type="ECO:0000313" key="3">
    <source>
        <dbReference type="Proteomes" id="UP000838756"/>
    </source>
</evidence>
<evidence type="ECO:0000313" key="2">
    <source>
        <dbReference type="EMBL" id="CAH2230416.1"/>
    </source>
</evidence>
<comment type="caution">
    <text evidence="2">The sequence shown here is derived from an EMBL/GenBank/DDBJ whole genome shotgun (WGS) entry which is preliminary data.</text>
</comment>
<organism evidence="2 3">
    <name type="scientific">Pararge aegeria aegeria</name>
    <dbReference type="NCBI Taxonomy" id="348720"/>
    <lineage>
        <taxon>Eukaryota</taxon>
        <taxon>Metazoa</taxon>
        <taxon>Ecdysozoa</taxon>
        <taxon>Arthropoda</taxon>
        <taxon>Hexapoda</taxon>
        <taxon>Insecta</taxon>
        <taxon>Pterygota</taxon>
        <taxon>Neoptera</taxon>
        <taxon>Endopterygota</taxon>
        <taxon>Lepidoptera</taxon>
        <taxon>Glossata</taxon>
        <taxon>Ditrysia</taxon>
        <taxon>Papilionoidea</taxon>
        <taxon>Nymphalidae</taxon>
        <taxon>Satyrinae</taxon>
        <taxon>Satyrini</taxon>
        <taxon>Parargina</taxon>
        <taxon>Pararge</taxon>
    </lineage>
</organism>
<dbReference type="AlphaFoldDB" id="A0A8S4R488"/>
<protein>
    <submittedName>
        <fullName evidence="2">Jg1919 protein</fullName>
    </submittedName>
</protein>
<dbReference type="EMBL" id="CAKXAJ010024807">
    <property type="protein sequence ID" value="CAH2230416.1"/>
    <property type="molecule type" value="Genomic_DNA"/>
</dbReference>
<accession>A0A8S4R488</accession>
<keyword evidence="3" id="KW-1185">Reference proteome</keyword>
<evidence type="ECO:0000256" key="1">
    <source>
        <dbReference type="SAM" id="MobiDB-lite"/>
    </source>
</evidence>
<name>A0A8S4R488_9NEOP</name>
<feature type="region of interest" description="Disordered" evidence="1">
    <location>
        <begin position="40"/>
        <end position="61"/>
    </location>
</feature>
<proteinExistence type="predicted"/>
<gene>
    <name evidence="2" type="primary">jg1919</name>
    <name evidence="2" type="ORF">PAEG_LOCUS9631</name>
</gene>
<dbReference type="Proteomes" id="UP000838756">
    <property type="component" value="Unassembled WGS sequence"/>
</dbReference>
<reference evidence="2" key="1">
    <citation type="submission" date="2022-03" db="EMBL/GenBank/DDBJ databases">
        <authorList>
            <person name="Lindestad O."/>
        </authorList>
    </citation>
    <scope>NUCLEOTIDE SEQUENCE</scope>
</reference>
<sequence length="83" mass="9226">MSNISDGRFKGKLDSELELQNVGQGIRVNDLKINTSCGDGRSEYSCHHPSSSSKGAKRGMGGSVLRPFYYLLLRSRTCLYPVW</sequence>